<dbReference type="Pfam" id="PF00392">
    <property type="entry name" value="GntR"/>
    <property type="match status" value="1"/>
</dbReference>
<dbReference type="InterPro" id="IPR036390">
    <property type="entry name" value="WH_DNA-bd_sf"/>
</dbReference>
<evidence type="ECO:0000256" key="2">
    <source>
        <dbReference type="ARBA" id="ARBA00023125"/>
    </source>
</evidence>
<evidence type="ECO:0000313" key="5">
    <source>
        <dbReference type="EMBL" id="ETR74360.1"/>
    </source>
</evidence>
<dbReference type="EMBL" id="ATBP01000009">
    <property type="protein sequence ID" value="ETR74360.1"/>
    <property type="molecule type" value="Genomic_DNA"/>
</dbReference>
<sequence length="233" mass="26589">MNTPFTPVEKVKASEQIVEMLIKYILEGGIRSGEKLPPERTLATEFNVNRTTLREALKKLEQLKLISIRQGQGAIVEDLYNASIEIVFYLLNVKENIDLAILENILEARELFGTDVARLAAKRADEKDIAQMQCLMEKLVQAKDPAKLQLLDFELFRLLSLASKNMVYILLMNMLKTIHEKQLHLFLPLSSQIDTSIQQALFEAVKNKDEAKAAQMARQFLNAGREILKFFQP</sequence>
<dbReference type="PANTHER" id="PTHR43537:SF5">
    <property type="entry name" value="UXU OPERON TRANSCRIPTIONAL REGULATOR"/>
    <property type="match status" value="1"/>
</dbReference>
<name>A0A1V1PHU1_9BACT</name>
<dbReference type="InterPro" id="IPR008920">
    <property type="entry name" value="TF_FadR/GntR_C"/>
</dbReference>
<dbReference type="Gene3D" id="1.20.120.530">
    <property type="entry name" value="GntR ligand-binding domain-like"/>
    <property type="match status" value="1"/>
</dbReference>
<dbReference type="CDD" id="cd07377">
    <property type="entry name" value="WHTH_GntR"/>
    <property type="match status" value="1"/>
</dbReference>
<dbReference type="InterPro" id="IPR011711">
    <property type="entry name" value="GntR_C"/>
</dbReference>
<dbReference type="Pfam" id="PF07729">
    <property type="entry name" value="FCD"/>
    <property type="match status" value="1"/>
</dbReference>
<accession>A0A1V1PHU1</accession>
<dbReference type="SMART" id="SM00895">
    <property type="entry name" value="FCD"/>
    <property type="match status" value="1"/>
</dbReference>
<dbReference type="Gene3D" id="1.10.10.10">
    <property type="entry name" value="Winged helix-like DNA-binding domain superfamily/Winged helix DNA-binding domain"/>
    <property type="match status" value="1"/>
</dbReference>
<keyword evidence="3" id="KW-0804">Transcription</keyword>
<dbReference type="InterPro" id="IPR036388">
    <property type="entry name" value="WH-like_DNA-bd_sf"/>
</dbReference>
<feature type="domain" description="HTH gntR-type" evidence="4">
    <location>
        <begin position="11"/>
        <end position="79"/>
    </location>
</feature>
<dbReference type="PANTHER" id="PTHR43537">
    <property type="entry name" value="TRANSCRIPTIONAL REGULATOR, GNTR FAMILY"/>
    <property type="match status" value="1"/>
</dbReference>
<evidence type="ECO:0000313" key="6">
    <source>
        <dbReference type="Proteomes" id="UP000189670"/>
    </source>
</evidence>
<protein>
    <submittedName>
        <fullName evidence="5">Regulatory protein GntR HTH</fullName>
    </submittedName>
</protein>
<dbReference type="SUPFAM" id="SSF46785">
    <property type="entry name" value="Winged helix' DNA-binding domain"/>
    <property type="match status" value="1"/>
</dbReference>
<proteinExistence type="predicted"/>
<dbReference type="InterPro" id="IPR000524">
    <property type="entry name" value="Tscrpt_reg_HTH_GntR"/>
</dbReference>
<reference evidence="6" key="1">
    <citation type="submission" date="2012-11" db="EMBL/GenBank/DDBJ databases">
        <authorList>
            <person name="Lucero-Rivera Y.E."/>
            <person name="Tovar-Ramirez D."/>
        </authorList>
    </citation>
    <scope>NUCLEOTIDE SEQUENCE [LARGE SCALE GENOMIC DNA]</scope>
    <source>
        <strain evidence="6">Araruama</strain>
    </source>
</reference>
<dbReference type="AlphaFoldDB" id="A0A1V1PHU1"/>
<organism evidence="5 6">
    <name type="scientific">Candidatus Magnetoglobus multicellularis str. Araruama</name>
    <dbReference type="NCBI Taxonomy" id="890399"/>
    <lineage>
        <taxon>Bacteria</taxon>
        <taxon>Pseudomonadati</taxon>
        <taxon>Thermodesulfobacteriota</taxon>
        <taxon>Desulfobacteria</taxon>
        <taxon>Desulfobacterales</taxon>
        <taxon>Desulfobacteraceae</taxon>
        <taxon>Candidatus Magnetoglobus</taxon>
    </lineage>
</organism>
<dbReference type="GO" id="GO:0003700">
    <property type="term" value="F:DNA-binding transcription factor activity"/>
    <property type="evidence" value="ECO:0007669"/>
    <property type="project" value="InterPro"/>
</dbReference>
<keyword evidence="2" id="KW-0238">DNA-binding</keyword>
<dbReference type="PRINTS" id="PR00035">
    <property type="entry name" value="HTHGNTR"/>
</dbReference>
<evidence type="ECO:0000256" key="3">
    <source>
        <dbReference type="ARBA" id="ARBA00023163"/>
    </source>
</evidence>
<comment type="caution">
    <text evidence="5">The sequence shown here is derived from an EMBL/GenBank/DDBJ whole genome shotgun (WGS) entry which is preliminary data.</text>
</comment>
<evidence type="ECO:0000259" key="4">
    <source>
        <dbReference type="PROSITE" id="PS50949"/>
    </source>
</evidence>
<gene>
    <name evidence="5" type="ORF">OMM_00246</name>
</gene>
<dbReference type="GO" id="GO:0003677">
    <property type="term" value="F:DNA binding"/>
    <property type="evidence" value="ECO:0007669"/>
    <property type="project" value="UniProtKB-KW"/>
</dbReference>
<evidence type="ECO:0000256" key="1">
    <source>
        <dbReference type="ARBA" id="ARBA00023015"/>
    </source>
</evidence>
<dbReference type="SUPFAM" id="SSF48008">
    <property type="entry name" value="GntR ligand-binding domain-like"/>
    <property type="match status" value="1"/>
</dbReference>
<keyword evidence="1" id="KW-0805">Transcription regulation</keyword>
<dbReference type="Proteomes" id="UP000189670">
    <property type="component" value="Unassembled WGS sequence"/>
</dbReference>
<dbReference type="PROSITE" id="PS50949">
    <property type="entry name" value="HTH_GNTR"/>
    <property type="match status" value="1"/>
</dbReference>
<dbReference type="SMART" id="SM00345">
    <property type="entry name" value="HTH_GNTR"/>
    <property type="match status" value="1"/>
</dbReference>